<dbReference type="GO" id="GO:0043565">
    <property type="term" value="F:sequence-specific DNA binding"/>
    <property type="evidence" value="ECO:0007669"/>
    <property type="project" value="InterPro"/>
</dbReference>
<evidence type="ECO:0000259" key="5">
    <source>
        <dbReference type="PROSITE" id="PS50983"/>
    </source>
</evidence>
<dbReference type="PROSITE" id="PS50983">
    <property type="entry name" value="FE_B12_PBP"/>
    <property type="match status" value="1"/>
</dbReference>
<dbReference type="SUPFAM" id="SSF53807">
    <property type="entry name" value="Helical backbone' metal receptor"/>
    <property type="match status" value="1"/>
</dbReference>
<dbReference type="PROSITE" id="PS00041">
    <property type="entry name" value="HTH_ARAC_FAMILY_1"/>
    <property type="match status" value="1"/>
</dbReference>
<name>A0A2I0V3B1_9BACI</name>
<dbReference type="PANTHER" id="PTHR43280:SF28">
    <property type="entry name" value="HTH-TYPE TRANSCRIPTIONAL ACTIVATOR RHAS"/>
    <property type="match status" value="1"/>
</dbReference>
<feature type="domain" description="HTH araC/xylS-type" evidence="4">
    <location>
        <begin position="159"/>
        <end position="257"/>
    </location>
</feature>
<dbReference type="InterPro" id="IPR018062">
    <property type="entry name" value="HTH_AraC-typ_CS"/>
</dbReference>
<reference evidence="6 7" key="1">
    <citation type="submission" date="2017-10" db="EMBL/GenBank/DDBJ databases">
        <title>Draft genome of Lysinibacillus fusiformis strain Juneja, a laboratory-derived pathogen of Drosophila melanogaster.</title>
        <authorList>
            <person name="Smith B.R."/>
            <person name="Unckless R.L."/>
        </authorList>
    </citation>
    <scope>NUCLEOTIDE SEQUENCE [LARGE SCALE GENOMIC DNA]</scope>
    <source>
        <strain evidence="6 7">Juneja</strain>
    </source>
</reference>
<proteinExistence type="predicted"/>
<dbReference type="InterPro" id="IPR009057">
    <property type="entry name" value="Homeodomain-like_sf"/>
</dbReference>
<dbReference type="EMBL" id="PDFK01000001">
    <property type="protein sequence ID" value="PKU52793.1"/>
    <property type="molecule type" value="Genomic_DNA"/>
</dbReference>
<dbReference type="PROSITE" id="PS01124">
    <property type="entry name" value="HTH_ARAC_FAMILY_2"/>
    <property type="match status" value="1"/>
</dbReference>
<protein>
    <recommendedName>
        <fullName evidence="8">AraC family transcriptional regulator</fullName>
    </recommendedName>
</protein>
<keyword evidence="3" id="KW-0804">Transcription</keyword>
<dbReference type="SMART" id="SM00342">
    <property type="entry name" value="HTH_ARAC"/>
    <property type="match status" value="1"/>
</dbReference>
<dbReference type="InterPro" id="IPR002491">
    <property type="entry name" value="ABC_transptr_periplasmic_BD"/>
</dbReference>
<accession>A0A2I0V3B1</accession>
<dbReference type="AlphaFoldDB" id="A0A2I0V3B1"/>
<evidence type="ECO:0000256" key="2">
    <source>
        <dbReference type="ARBA" id="ARBA00023125"/>
    </source>
</evidence>
<evidence type="ECO:0000259" key="4">
    <source>
        <dbReference type="PROSITE" id="PS01124"/>
    </source>
</evidence>
<keyword evidence="1" id="KW-0805">Transcription regulation</keyword>
<dbReference type="Proteomes" id="UP000234956">
    <property type="component" value="Unassembled WGS sequence"/>
</dbReference>
<dbReference type="Gene3D" id="1.10.10.60">
    <property type="entry name" value="Homeodomain-like"/>
    <property type="match status" value="2"/>
</dbReference>
<gene>
    <name evidence="6" type="ORF">CRI88_00240</name>
</gene>
<dbReference type="Gene3D" id="3.40.50.1980">
    <property type="entry name" value="Nitrogenase molybdenum iron protein domain"/>
    <property type="match status" value="1"/>
</dbReference>
<sequence>MLFDQMTHFLFHFLDIKILSSKTKRHYQQRLESHCLLFTTKGTANLAFGNHQHRLLKDSVYLCPAQSELILKVDLEKLTTVYLITFNALPQMEAKTDRREEINLEQTEEIIRLCNSLMALVESPIKEDILLSQAHFYLLLHTITQHRKTSNRDLQHMLEKTKQHMEYHFQEAIQVKDLAQMMNISAKYYMELFRKQFGISAIQYLMNIRMEASKWLLIKGGKTLREIASEVGYKDEFYFSRRFKQQMGMSPSLFMKSRRKNIAVLDSSFFGLLAPLHYIPIAAPLHPTWRFHYYKTFGNHVPIQLAVGRTPAVLNENMALLLQENLQYDYIFCLDNVTDEQLTILQKRGHVYRLAWSSLSWREQLLEVAKILDAEMEARKWLIEYEQTVQEAVASLAYICHERSMLFLLVRGDECYLYQDRSIQEVLLEDLGLNVMISDTQEPITIGQLSEMNPDFIMVLVYEDEESMMKWDELQSDELWLELKSVRNDSVYTLTHFPWRDYAPLPHLLIVKEVMQLLTADNSL</sequence>
<evidence type="ECO:0000313" key="6">
    <source>
        <dbReference type="EMBL" id="PKU52793.1"/>
    </source>
</evidence>
<dbReference type="InterPro" id="IPR020449">
    <property type="entry name" value="Tscrpt_reg_AraC-type_HTH"/>
</dbReference>
<evidence type="ECO:0000313" key="7">
    <source>
        <dbReference type="Proteomes" id="UP000234956"/>
    </source>
</evidence>
<evidence type="ECO:0000256" key="3">
    <source>
        <dbReference type="ARBA" id="ARBA00023163"/>
    </source>
</evidence>
<organism evidence="6 7">
    <name type="scientific">Lysinibacillus fusiformis</name>
    <dbReference type="NCBI Taxonomy" id="28031"/>
    <lineage>
        <taxon>Bacteria</taxon>
        <taxon>Bacillati</taxon>
        <taxon>Bacillota</taxon>
        <taxon>Bacilli</taxon>
        <taxon>Bacillales</taxon>
        <taxon>Bacillaceae</taxon>
        <taxon>Lysinibacillus</taxon>
    </lineage>
</organism>
<comment type="caution">
    <text evidence="6">The sequence shown here is derived from an EMBL/GenBank/DDBJ whole genome shotgun (WGS) entry which is preliminary data.</text>
</comment>
<feature type="domain" description="Fe/B12 periplasmic-binding" evidence="5">
    <location>
        <begin position="261"/>
        <end position="522"/>
    </location>
</feature>
<evidence type="ECO:0000256" key="1">
    <source>
        <dbReference type="ARBA" id="ARBA00023015"/>
    </source>
</evidence>
<dbReference type="PANTHER" id="PTHR43280">
    <property type="entry name" value="ARAC-FAMILY TRANSCRIPTIONAL REGULATOR"/>
    <property type="match status" value="1"/>
</dbReference>
<keyword evidence="2" id="KW-0238">DNA-binding</keyword>
<evidence type="ECO:0008006" key="8">
    <source>
        <dbReference type="Google" id="ProtNLM"/>
    </source>
</evidence>
<dbReference type="Pfam" id="PF01497">
    <property type="entry name" value="Peripla_BP_2"/>
    <property type="match status" value="1"/>
</dbReference>
<dbReference type="SUPFAM" id="SSF46689">
    <property type="entry name" value="Homeodomain-like"/>
    <property type="match status" value="2"/>
</dbReference>
<dbReference type="InterPro" id="IPR018060">
    <property type="entry name" value="HTH_AraC"/>
</dbReference>
<dbReference type="GO" id="GO:0003700">
    <property type="term" value="F:DNA-binding transcription factor activity"/>
    <property type="evidence" value="ECO:0007669"/>
    <property type="project" value="InterPro"/>
</dbReference>
<dbReference type="PRINTS" id="PR00032">
    <property type="entry name" value="HTHARAC"/>
</dbReference>
<dbReference type="Pfam" id="PF12833">
    <property type="entry name" value="HTH_18"/>
    <property type="match status" value="1"/>
</dbReference>